<name>A0A0C2Z175_PARME</name>
<reference evidence="3 4" key="1">
    <citation type="submission" date="2015-01" db="EMBL/GenBank/DDBJ databases">
        <title>Genome Sequence of Magnetospirillum magnetotacticum Strain MS-1.</title>
        <authorList>
            <person name="Marinov G.K."/>
            <person name="Smalley M.D."/>
            <person name="DeSalvo G."/>
        </authorList>
    </citation>
    <scope>NUCLEOTIDE SEQUENCE [LARGE SCALE GENOMIC DNA]</scope>
    <source>
        <strain evidence="3 4">MS-1</strain>
    </source>
</reference>
<evidence type="ECO:0000313" key="4">
    <source>
        <dbReference type="Proteomes" id="UP000031971"/>
    </source>
</evidence>
<protein>
    <submittedName>
        <fullName evidence="3">Outer membrane assembly protein</fullName>
    </submittedName>
</protein>
<evidence type="ECO:0000256" key="1">
    <source>
        <dbReference type="SAM" id="MobiDB-lite"/>
    </source>
</evidence>
<dbReference type="Proteomes" id="UP000031971">
    <property type="component" value="Unassembled WGS sequence"/>
</dbReference>
<feature type="domain" description="AsmA" evidence="2">
    <location>
        <begin position="3"/>
        <end position="211"/>
    </location>
</feature>
<feature type="domain" description="AsmA" evidence="2">
    <location>
        <begin position="313"/>
        <end position="562"/>
    </location>
</feature>
<dbReference type="InterPro" id="IPR007844">
    <property type="entry name" value="AsmA"/>
</dbReference>
<dbReference type="STRING" id="272627.CCC_03238"/>
<sequence length="670" mass="68273">MRMKKILMALGVVIVVIIGALAMIPAMIPAERIQGEIVAGVKSATGRDLSIQGKISVSVFPSLSVQVGNVALANPAGYSSKDLIRLGAVDVRLKLLPLLGGKVEVDSFVLVDPIITLETDRQGKGNWVFEGPAAAAPAPSVTTKPTDKPASAPSSAGVSDIRLGDVRITNGKLTQIDGKTGARQEVSEINLRVALKSLSEPLSAKGSLVWNAKKVELDLDVGSLKALMDGQSSTLGLVVASEPVKLGLKGNAKGGASPGLDGALDLNVPSIRNLAAWAGSPITMAGNGLGPLSITGKLAAGPTQIAFTQAAIAIDAIKAKGDVTVNTGAAKPAIKGRLDVDMLDLNPYLPPEGAQPKGGEGKATPAGGGAAQTQAKPAGWSDDPIDASGLKSADVDFALTCGGILVKKIKVGKSALNLALHNAKLAADLTELALYQGTGRGRVALDGAQPGVGLDASFQLKGLQVEPFLTDAADSDRLSGTGNFDVTVAGQGKTQRQIVSSLNGKGSLAFLNGAIKGINLAAMARNVTSAFTGGAQSTEKTDFAELGGTFTIVKGILTNNDLAMKSPLLRVEGKGTVDLPQRSVNYRIDPKLVASLEGQGGGSAAGIVVPILVTGPWDNLSYRPDLEALLKQNVQNVGKAVESLIPGIGGGKSSGSAPADGLNPMKLFGR</sequence>
<gene>
    <name evidence="3" type="ORF">CCC_03238</name>
</gene>
<dbReference type="Pfam" id="PF05170">
    <property type="entry name" value="AsmA"/>
    <property type="match status" value="2"/>
</dbReference>
<comment type="caution">
    <text evidence="3">The sequence shown here is derived from an EMBL/GenBank/DDBJ whole genome shotgun (WGS) entry which is preliminary data.</text>
</comment>
<proteinExistence type="predicted"/>
<accession>A0A0C2Z175</accession>
<dbReference type="InterPro" id="IPR052894">
    <property type="entry name" value="AsmA-related"/>
</dbReference>
<dbReference type="PANTHER" id="PTHR30441:SF4">
    <property type="entry name" value="PROTEIN ASMA"/>
    <property type="match status" value="1"/>
</dbReference>
<keyword evidence="4" id="KW-1185">Reference proteome</keyword>
<dbReference type="GO" id="GO:0005886">
    <property type="term" value="C:plasma membrane"/>
    <property type="evidence" value="ECO:0007669"/>
    <property type="project" value="TreeGrafter"/>
</dbReference>
<organism evidence="3 4">
    <name type="scientific">Paramagnetospirillum magnetotacticum MS-1</name>
    <dbReference type="NCBI Taxonomy" id="272627"/>
    <lineage>
        <taxon>Bacteria</taxon>
        <taxon>Pseudomonadati</taxon>
        <taxon>Pseudomonadota</taxon>
        <taxon>Alphaproteobacteria</taxon>
        <taxon>Rhodospirillales</taxon>
        <taxon>Magnetospirillaceae</taxon>
        <taxon>Paramagnetospirillum</taxon>
    </lineage>
</organism>
<feature type="region of interest" description="Disordered" evidence="1">
    <location>
        <begin position="347"/>
        <end position="384"/>
    </location>
</feature>
<feature type="region of interest" description="Disordered" evidence="1">
    <location>
        <begin position="135"/>
        <end position="157"/>
    </location>
</feature>
<dbReference type="PANTHER" id="PTHR30441">
    <property type="entry name" value="DUF748 DOMAIN-CONTAINING PROTEIN"/>
    <property type="match status" value="1"/>
</dbReference>
<evidence type="ECO:0000313" key="3">
    <source>
        <dbReference type="EMBL" id="KIM00636.1"/>
    </source>
</evidence>
<dbReference type="GO" id="GO:0090313">
    <property type="term" value="P:regulation of protein targeting to membrane"/>
    <property type="evidence" value="ECO:0007669"/>
    <property type="project" value="TreeGrafter"/>
</dbReference>
<evidence type="ECO:0000259" key="2">
    <source>
        <dbReference type="Pfam" id="PF05170"/>
    </source>
</evidence>
<dbReference type="EMBL" id="JXSL01000009">
    <property type="protein sequence ID" value="KIM00636.1"/>
    <property type="molecule type" value="Genomic_DNA"/>
</dbReference>
<dbReference type="AlphaFoldDB" id="A0A0C2Z175"/>